<feature type="domain" description="Concentrative nucleoside transporter C-terminal" evidence="9">
    <location>
        <begin position="199"/>
        <end position="401"/>
    </location>
</feature>
<dbReference type="Pfam" id="PF01773">
    <property type="entry name" value="Nucleos_tra2_N"/>
    <property type="match status" value="1"/>
</dbReference>
<evidence type="ECO:0000313" key="11">
    <source>
        <dbReference type="EMBL" id="KXO88919.1"/>
    </source>
</evidence>
<keyword evidence="3" id="KW-1003">Cell membrane</keyword>
<feature type="transmembrane region" description="Helical" evidence="7">
    <location>
        <begin position="199"/>
        <end position="218"/>
    </location>
</feature>
<feature type="transmembrane region" description="Helical" evidence="7">
    <location>
        <begin position="345"/>
        <end position="364"/>
    </location>
</feature>
<evidence type="ECO:0000256" key="2">
    <source>
        <dbReference type="ARBA" id="ARBA00009033"/>
    </source>
</evidence>
<comment type="similarity">
    <text evidence="2">Belongs to the concentrative nucleoside transporter (CNT) (TC 2.A.41) family.</text>
</comment>
<name>A0A137YSG7_9ACTN</name>
<evidence type="ECO:0000313" key="12">
    <source>
        <dbReference type="Proteomes" id="UP000070409"/>
    </source>
</evidence>
<keyword evidence="5 7" id="KW-1133">Transmembrane helix</keyword>
<sequence>MHVIVGVFGLLVFLFLAYLPTRNTALLKKKVPYILGMLAIQFVLGLIMLKTPVGKSVIDWLSRGFKNLLGYAHEGTSFVFGGLVDFKANPDGAGPFFMNVLLPIIVISSLIGILQFIKLLPLIIKYLGLALSKITGMPKLESFNSVSSAIIGQSENFIAIKKILPTLPPNRLYTLSASAMSTVSMSIVGSYMVMIQPKYVVAAIVLNLFGAFIVVSLLNPYEVAPEDDVFAAPEQKKQSFFEMLGEYIMDGAKVALTVAAMLIGFVALLALINGIFDGIFGITFQEVLGHVFAPLAWLTGVPWSEASTAGQIMATKLVSNEFVAMLSFTPQNPGGAVVMSDRATAIVQTFLVSFANFSSIGIIAGAAKSLAPEQGDQIAKFGLKLLYGATLVSFISATVVGLIS</sequence>
<dbReference type="InterPro" id="IPR002668">
    <property type="entry name" value="CNT_N_dom"/>
</dbReference>
<gene>
    <name evidence="11" type="ORF">AXK61_09725</name>
</gene>
<accession>A0A137YSG7</accession>
<dbReference type="InterPro" id="IPR011657">
    <property type="entry name" value="CNT_C_dom"/>
</dbReference>
<feature type="transmembrane region" description="Helical" evidence="7">
    <location>
        <begin position="96"/>
        <end position="117"/>
    </location>
</feature>
<reference evidence="11 12" key="1">
    <citation type="submission" date="2016-02" db="EMBL/GenBank/DDBJ databases">
        <authorList>
            <person name="Teng J.L."/>
            <person name="Tang Y."/>
            <person name="Huang Y."/>
            <person name="Guo F."/>
            <person name="Wei W."/>
            <person name="Chen J.H."/>
            <person name="Wong S.Y."/>
            <person name="Lau S.K."/>
            <person name="Woo P.C."/>
        </authorList>
    </citation>
    <scope>NUCLEOTIDE SEQUENCE [LARGE SCALE GENOMIC DNA]</scope>
    <source>
        <strain evidence="11 12">JCM 13375</strain>
    </source>
</reference>
<feature type="transmembrane region" description="Helical" evidence="7">
    <location>
        <begin position="33"/>
        <end position="53"/>
    </location>
</feature>
<dbReference type="InterPro" id="IPR011642">
    <property type="entry name" value="Gate_dom"/>
</dbReference>
<dbReference type="Pfam" id="PF07670">
    <property type="entry name" value="Gate"/>
    <property type="match status" value="1"/>
</dbReference>
<evidence type="ECO:0000259" key="10">
    <source>
        <dbReference type="Pfam" id="PF07670"/>
    </source>
</evidence>
<organism evidence="11 12">
    <name type="scientific">Tsukamurella pseudospumae</name>
    <dbReference type="NCBI Taxonomy" id="239498"/>
    <lineage>
        <taxon>Bacteria</taxon>
        <taxon>Bacillati</taxon>
        <taxon>Actinomycetota</taxon>
        <taxon>Actinomycetes</taxon>
        <taxon>Mycobacteriales</taxon>
        <taxon>Tsukamurellaceae</taxon>
        <taxon>Tsukamurella</taxon>
    </lineage>
</organism>
<proteinExistence type="inferred from homology"/>
<evidence type="ECO:0000256" key="7">
    <source>
        <dbReference type="SAM" id="Phobius"/>
    </source>
</evidence>
<feature type="transmembrane region" description="Helical" evidence="7">
    <location>
        <begin position="385"/>
        <end position="403"/>
    </location>
</feature>
<feature type="domain" description="Concentrative nucleoside transporter N-terminal" evidence="8">
    <location>
        <begin position="8"/>
        <end position="83"/>
    </location>
</feature>
<evidence type="ECO:0000259" key="9">
    <source>
        <dbReference type="Pfam" id="PF07662"/>
    </source>
</evidence>
<dbReference type="PANTHER" id="PTHR10590">
    <property type="entry name" value="SODIUM/NUCLEOSIDE COTRANSPORTER"/>
    <property type="match status" value="1"/>
</dbReference>
<keyword evidence="4 7" id="KW-0812">Transmembrane</keyword>
<comment type="caution">
    <text evidence="11">The sequence shown here is derived from an EMBL/GenBank/DDBJ whole genome shotgun (WGS) entry which is preliminary data.</text>
</comment>
<feature type="domain" description="Nucleoside transporter/FeoB GTPase Gate" evidence="10">
    <location>
        <begin position="98"/>
        <end position="197"/>
    </location>
</feature>
<dbReference type="Proteomes" id="UP000070409">
    <property type="component" value="Unassembled WGS sequence"/>
</dbReference>
<comment type="subcellular location">
    <subcellularLocation>
        <location evidence="1">Cell membrane</location>
        <topology evidence="1">Multi-pass membrane protein</topology>
    </subcellularLocation>
</comment>
<keyword evidence="12" id="KW-1185">Reference proteome</keyword>
<dbReference type="InterPro" id="IPR008276">
    <property type="entry name" value="C_nuclsd_transpt"/>
</dbReference>
<evidence type="ECO:0000256" key="3">
    <source>
        <dbReference type="ARBA" id="ARBA00022475"/>
    </source>
</evidence>
<protein>
    <submittedName>
        <fullName evidence="11">Nucleoside permease</fullName>
    </submittedName>
</protein>
<dbReference type="PANTHER" id="PTHR10590:SF13">
    <property type="entry name" value="NUCLEOSIDE PERMEASE NUPC"/>
    <property type="match status" value="1"/>
</dbReference>
<evidence type="ECO:0000256" key="5">
    <source>
        <dbReference type="ARBA" id="ARBA00022989"/>
    </source>
</evidence>
<evidence type="ECO:0000256" key="1">
    <source>
        <dbReference type="ARBA" id="ARBA00004651"/>
    </source>
</evidence>
<dbReference type="EMBL" id="LSRE01000050">
    <property type="protein sequence ID" value="KXO88919.1"/>
    <property type="molecule type" value="Genomic_DNA"/>
</dbReference>
<evidence type="ECO:0000256" key="4">
    <source>
        <dbReference type="ARBA" id="ARBA00022692"/>
    </source>
</evidence>
<keyword evidence="6 7" id="KW-0472">Membrane</keyword>
<dbReference type="Pfam" id="PF07662">
    <property type="entry name" value="Nucleos_tra2_C"/>
    <property type="match status" value="1"/>
</dbReference>
<feature type="transmembrane region" description="Helical" evidence="7">
    <location>
        <begin position="254"/>
        <end position="276"/>
    </location>
</feature>
<dbReference type="RefSeq" id="WP_068746977.1">
    <property type="nucleotide sequence ID" value="NZ_LSRE01000050.1"/>
</dbReference>
<evidence type="ECO:0000256" key="6">
    <source>
        <dbReference type="ARBA" id="ARBA00023136"/>
    </source>
</evidence>
<evidence type="ECO:0000259" key="8">
    <source>
        <dbReference type="Pfam" id="PF01773"/>
    </source>
</evidence>